<reference evidence="3" key="1">
    <citation type="journal article" date="2022" name="Front. Genet.">
        <title>Chromosome-Scale Assembly of the Dendrobium nobile Genome Provides Insights Into the Molecular Mechanism of the Biosynthesis of the Medicinal Active Ingredient of Dendrobium.</title>
        <authorList>
            <person name="Xu Q."/>
            <person name="Niu S.-C."/>
            <person name="Li K.-L."/>
            <person name="Zheng P.-J."/>
            <person name="Zhang X.-J."/>
            <person name="Jia Y."/>
            <person name="Liu Y."/>
            <person name="Niu Y.-X."/>
            <person name="Yu L.-H."/>
            <person name="Chen D.-F."/>
            <person name="Zhang G.-Q."/>
        </authorList>
    </citation>
    <scope>NUCLEOTIDE SEQUENCE</scope>
    <source>
        <tissue evidence="3">Leaf</tissue>
    </source>
</reference>
<feature type="region of interest" description="Disordered" evidence="1">
    <location>
        <begin position="362"/>
        <end position="390"/>
    </location>
</feature>
<name>A0A8T3A4I2_DENNO</name>
<dbReference type="GO" id="GO:0005737">
    <property type="term" value="C:cytoplasm"/>
    <property type="evidence" value="ECO:0007669"/>
    <property type="project" value="InterPro"/>
</dbReference>
<evidence type="ECO:0000313" key="3">
    <source>
        <dbReference type="EMBL" id="KAI0489338.1"/>
    </source>
</evidence>
<dbReference type="Proteomes" id="UP000829196">
    <property type="component" value="Unassembled WGS sequence"/>
</dbReference>
<dbReference type="InterPro" id="IPR027267">
    <property type="entry name" value="AH/BAR_dom_sf"/>
</dbReference>
<feature type="compositionally biased region" description="Low complexity" evidence="1">
    <location>
        <begin position="583"/>
        <end position="593"/>
    </location>
</feature>
<comment type="caution">
    <text evidence="3">The sequence shown here is derived from an EMBL/GenBank/DDBJ whole genome shotgun (WGS) entry which is preliminary data.</text>
</comment>
<organism evidence="3 4">
    <name type="scientific">Dendrobium nobile</name>
    <name type="common">Orchid</name>
    <dbReference type="NCBI Taxonomy" id="94219"/>
    <lineage>
        <taxon>Eukaryota</taxon>
        <taxon>Viridiplantae</taxon>
        <taxon>Streptophyta</taxon>
        <taxon>Embryophyta</taxon>
        <taxon>Tracheophyta</taxon>
        <taxon>Spermatophyta</taxon>
        <taxon>Magnoliopsida</taxon>
        <taxon>Liliopsida</taxon>
        <taxon>Asparagales</taxon>
        <taxon>Orchidaceae</taxon>
        <taxon>Epidendroideae</taxon>
        <taxon>Malaxideae</taxon>
        <taxon>Dendrobiinae</taxon>
        <taxon>Dendrobium</taxon>
    </lineage>
</organism>
<dbReference type="PANTHER" id="PTHR34119">
    <property type="entry name" value="HYDROXYPROLINE-RICH GLYCOPROTEIN-LIKE"/>
    <property type="match status" value="1"/>
</dbReference>
<evidence type="ECO:0000313" key="4">
    <source>
        <dbReference type="Proteomes" id="UP000829196"/>
    </source>
</evidence>
<dbReference type="EMBL" id="JAGYWB010000019">
    <property type="protein sequence ID" value="KAI0489338.1"/>
    <property type="molecule type" value="Genomic_DNA"/>
</dbReference>
<proteinExistence type="predicted"/>
<dbReference type="SUPFAM" id="SSF103657">
    <property type="entry name" value="BAR/IMD domain-like"/>
    <property type="match status" value="1"/>
</dbReference>
<gene>
    <name evidence="3" type="ORF">KFK09_029180</name>
</gene>
<accession>A0A8T3A4I2</accession>
<dbReference type="PANTHER" id="PTHR34119:SF1">
    <property type="entry name" value="OS04G0394700 PROTEIN"/>
    <property type="match status" value="1"/>
</dbReference>
<evidence type="ECO:0000256" key="1">
    <source>
        <dbReference type="SAM" id="MobiDB-lite"/>
    </source>
</evidence>
<dbReference type="CDD" id="cd07307">
    <property type="entry name" value="BAR"/>
    <property type="match status" value="1"/>
</dbReference>
<feature type="region of interest" description="Disordered" evidence="1">
    <location>
        <begin position="410"/>
        <end position="443"/>
    </location>
</feature>
<evidence type="ECO:0000259" key="2">
    <source>
        <dbReference type="Pfam" id="PF16746"/>
    </source>
</evidence>
<keyword evidence="4" id="KW-1185">Reference proteome</keyword>
<feature type="domain" description="BAR" evidence="2">
    <location>
        <begin position="33"/>
        <end position="235"/>
    </location>
</feature>
<sequence length="606" mass="66966">MKSSLRKLRGFALHKSADLKEKRDHGAPARQDELVQASQDVLDMRNCYDSLLSAAAATAVSAYEFSEALREMGSCLLEKTSLNDDEESGKVLSMLGKVQFELQKLVDSYRVHINQTITTPSESLLKELQTVEDMKRQCDEKRDLYKFMLAKHIEKGRTRHVKGEGFSTQQLQEAREDYEEAANLFVFRLKSLKQGQSRSLLTQAARHHASQLNFFRNGVKSLEIVEPHVKALAEQRHIDYDFIVSEEDDSEDGEGNNYCYDVNEDSKLSFDYGQNEHIHGLGSTNKNSAEQLLEQSHGELPPFVRGTISVSQSAPILPDKKYEPSKGIKQVHASTLREVHTYVLPTPLDCKSSPFLGSRDSLSETIRHNSGGLPKQLWHSSPLEPSKPAKDLKDELSKLPISQSVLKESNINGGPIKLPPPLTEGLSRLQSNSQSGASDSKFIKRQAFSGPLLGKSRTNSPILPTNEYVQLSVSPRLSPSASPLPMFSPQINELHELPRPPISYANPARPSSLVGHSGPLVPRSQGLYTTNRMLSNTASPLPTPPSVMARSFSIPSNGQRSGTLTVSNFLEAIHNPEAHEELSSPPLRRISLSNTQPLAKGSGLVT</sequence>
<dbReference type="OrthoDB" id="1925034at2759"/>
<feature type="compositionally biased region" description="Polar residues" evidence="1">
    <location>
        <begin position="428"/>
        <end position="438"/>
    </location>
</feature>
<dbReference type="Gene3D" id="1.20.1270.60">
    <property type="entry name" value="Arfaptin homology (AH) domain/BAR domain"/>
    <property type="match status" value="1"/>
</dbReference>
<dbReference type="AlphaFoldDB" id="A0A8T3A4I2"/>
<dbReference type="InterPro" id="IPR004148">
    <property type="entry name" value="BAR_dom"/>
</dbReference>
<dbReference type="InterPro" id="IPR037488">
    <property type="entry name" value="At2g33490-like"/>
</dbReference>
<protein>
    <recommendedName>
        <fullName evidence="2">BAR domain-containing protein</fullName>
    </recommendedName>
</protein>
<feature type="region of interest" description="Disordered" evidence="1">
    <location>
        <begin position="579"/>
        <end position="606"/>
    </location>
</feature>
<dbReference type="Pfam" id="PF16746">
    <property type="entry name" value="BAR_3"/>
    <property type="match status" value="1"/>
</dbReference>
<dbReference type="SMR" id="A0A8T3A4I2"/>